<reference evidence="5 6" key="1">
    <citation type="submission" date="2016-06" db="EMBL/GenBank/DDBJ databases">
        <authorList>
            <person name="Kjaerup R.B."/>
            <person name="Dalgaard T.S."/>
            <person name="Juul-Madsen H.R."/>
        </authorList>
    </citation>
    <scope>NUCLEOTIDE SEQUENCE [LARGE SCALE GENOMIC DNA]</scope>
    <source>
        <strain evidence="5 6">Pb300</strain>
    </source>
</reference>
<dbReference type="Proteomes" id="UP000242814">
    <property type="component" value="Unassembled WGS sequence"/>
</dbReference>
<evidence type="ECO:0000256" key="1">
    <source>
        <dbReference type="ARBA" id="ARBA00004123"/>
    </source>
</evidence>
<evidence type="ECO:0008006" key="7">
    <source>
        <dbReference type="Google" id="ProtNLM"/>
    </source>
</evidence>
<dbReference type="GO" id="GO:0071013">
    <property type="term" value="C:catalytic step 2 spliceosome"/>
    <property type="evidence" value="ECO:0007669"/>
    <property type="project" value="TreeGrafter"/>
</dbReference>
<evidence type="ECO:0000313" key="5">
    <source>
        <dbReference type="EMBL" id="ODH26049.1"/>
    </source>
</evidence>
<dbReference type="PANTHER" id="PTHR12940">
    <property type="entry name" value="ES-2 PROTEIN - RELATED"/>
    <property type="match status" value="1"/>
</dbReference>
<dbReference type="VEuPathDB" id="FungiDB:PABG_05548"/>
<evidence type="ECO:0000256" key="3">
    <source>
        <dbReference type="ARBA" id="ARBA00023242"/>
    </source>
</evidence>
<gene>
    <name evidence="5" type="ORF">ACO22_04860</name>
</gene>
<organism evidence="5 6">
    <name type="scientific">Paracoccidioides brasiliensis</name>
    <dbReference type="NCBI Taxonomy" id="121759"/>
    <lineage>
        <taxon>Eukaryota</taxon>
        <taxon>Fungi</taxon>
        <taxon>Dikarya</taxon>
        <taxon>Ascomycota</taxon>
        <taxon>Pezizomycotina</taxon>
        <taxon>Eurotiomycetes</taxon>
        <taxon>Eurotiomycetidae</taxon>
        <taxon>Onygenales</taxon>
        <taxon>Ajellomycetaceae</taxon>
        <taxon>Paracoccidioides</taxon>
    </lineage>
</organism>
<feature type="compositionally biased region" description="Gly residues" evidence="4">
    <location>
        <begin position="594"/>
        <end position="604"/>
    </location>
</feature>
<dbReference type="PANTHER" id="PTHR12940:SF0">
    <property type="entry name" value="SPLICING FACTOR ESS-2 HOMOLOG"/>
    <property type="match status" value="1"/>
</dbReference>
<feature type="region of interest" description="Disordered" evidence="4">
    <location>
        <begin position="95"/>
        <end position="114"/>
    </location>
</feature>
<feature type="region of interest" description="Disordered" evidence="4">
    <location>
        <begin position="590"/>
        <end position="619"/>
    </location>
</feature>
<feature type="compositionally biased region" description="Polar residues" evidence="4">
    <location>
        <begin position="410"/>
        <end position="423"/>
    </location>
</feature>
<feature type="compositionally biased region" description="Low complexity" evidence="4">
    <location>
        <begin position="67"/>
        <end position="89"/>
    </location>
</feature>
<dbReference type="VEuPathDB" id="FungiDB:PADG_11999"/>
<comment type="caution">
    <text evidence="5">The sequence shown here is derived from an EMBL/GenBank/DDBJ whole genome shotgun (WGS) entry which is preliminary data.</text>
</comment>
<feature type="region of interest" description="Disordered" evidence="4">
    <location>
        <begin position="410"/>
        <end position="429"/>
    </location>
</feature>
<keyword evidence="3" id="KW-0539">Nucleus</keyword>
<proteinExistence type="inferred from homology"/>
<name>A0A1D2JBY4_PARBR</name>
<evidence type="ECO:0000256" key="2">
    <source>
        <dbReference type="ARBA" id="ARBA00009072"/>
    </source>
</evidence>
<sequence length="619" mass="67082">MTLSLQLILFAHRSNTGFDRWPILNIYAQIQWDVSVDITICFVVLVLAYSSNYSSFPPTSTYPPTMALSTPTTTASSPSPSPSLSQSQSLIKRPSSASDALMMPPPPPPKRIKRPATVLDEDEYTDALSHIIARDFFPGLLETQTQREYLDALESRNKEWIKRAGKNLEAVMTPRAGAGAGAGERRNGSATATRVERLGSAIPMRPGQSSKAGAGDETPKGSTQWAGGDTPVSVVGSTTSSYSKRSEEGDSVVDVRNMSLSAFQTKYTSEDNESFYKLLDKQNIKRREKYAWMWSGNKILTPRQIAFRKREAERTKRLAPSSSSSTSSLAVSAVALDSEDKDKKQLQLITTDQDARPAQPDAWASKPENALMFIPSSIEDTHETIIQKAESTSRAGPKQVIYRNTRVQAIPTQHSTSSNNQTIPPSPSLSAIRDAIAGRPRSTGSEPGYTGGETPRVNGYSFVDEDEPEPAPQPSSDDEDNSAYYLSLMKMNNDTSSSGTPNPFTIRENRRRELLHHRMVERVASTKRAERSGRDIKTPVPKFPSSPMIAFGRTPGTGSTPGLGGAGMGAGKGFSKASLTPAAQRLWAAVGSTPGRGKGAGVSGMGTDMWTPKATPKRK</sequence>
<dbReference type="InterPro" id="IPR019148">
    <property type="entry name" value="Nuclear_protein_DGCR14_ESS-2"/>
</dbReference>
<feature type="compositionally biased region" description="Low complexity" evidence="4">
    <location>
        <begin position="227"/>
        <end position="243"/>
    </location>
</feature>
<feature type="region of interest" description="Disordered" evidence="4">
    <location>
        <begin position="524"/>
        <end position="548"/>
    </location>
</feature>
<accession>A0A1D2JBY4</accession>
<dbReference type="AlphaFoldDB" id="A0A1D2JBY4"/>
<dbReference type="Pfam" id="PF09751">
    <property type="entry name" value="Es2"/>
    <property type="match status" value="1"/>
</dbReference>
<feature type="region of interest" description="Disordered" evidence="4">
    <location>
        <begin position="197"/>
        <end position="250"/>
    </location>
</feature>
<comment type="subcellular location">
    <subcellularLocation>
        <location evidence="1">Nucleus</location>
    </subcellularLocation>
</comment>
<feature type="compositionally biased region" description="Basic and acidic residues" evidence="4">
    <location>
        <begin position="527"/>
        <end position="537"/>
    </location>
</feature>
<feature type="region of interest" description="Disordered" evidence="4">
    <location>
        <begin position="67"/>
        <end position="90"/>
    </location>
</feature>
<comment type="similarity">
    <text evidence="2">Belongs to the ESS2 family.</text>
</comment>
<feature type="region of interest" description="Disordered" evidence="4">
    <location>
        <begin position="438"/>
        <end position="481"/>
    </location>
</feature>
<dbReference type="EMBL" id="LZYO01000204">
    <property type="protein sequence ID" value="ODH26049.1"/>
    <property type="molecule type" value="Genomic_DNA"/>
</dbReference>
<protein>
    <recommendedName>
        <fullName evidence="7">Nuclear protein Es2</fullName>
    </recommendedName>
</protein>
<evidence type="ECO:0000256" key="4">
    <source>
        <dbReference type="SAM" id="MobiDB-lite"/>
    </source>
</evidence>
<evidence type="ECO:0000313" key="6">
    <source>
        <dbReference type="Proteomes" id="UP000242814"/>
    </source>
</evidence>